<keyword evidence="10" id="KW-1185">Reference proteome</keyword>
<accession>A0ABD1JUW4</accession>
<dbReference type="AlphaFoldDB" id="A0ABD1JUW4"/>
<evidence type="ECO:0000256" key="7">
    <source>
        <dbReference type="PROSITE-ProRule" id="PRU01375"/>
    </source>
</evidence>
<keyword evidence="4" id="KW-0732">Signal</keyword>
<dbReference type="GO" id="GO:0005576">
    <property type="term" value="C:extracellular region"/>
    <property type="evidence" value="ECO:0007669"/>
    <property type="project" value="UniProtKB-SubCell"/>
</dbReference>
<evidence type="ECO:0000313" key="10">
    <source>
        <dbReference type="Proteomes" id="UP001591681"/>
    </source>
</evidence>
<evidence type="ECO:0000256" key="1">
    <source>
        <dbReference type="ARBA" id="ARBA00004613"/>
    </source>
</evidence>
<evidence type="ECO:0000256" key="3">
    <source>
        <dbReference type="ARBA" id="ARBA00022525"/>
    </source>
</evidence>
<dbReference type="InterPro" id="IPR039477">
    <property type="entry name" value="ILEI/PANDER_dom"/>
</dbReference>
<keyword evidence="6" id="KW-1015">Disulfide bond</keyword>
<keyword evidence="3" id="KW-0964">Secreted</keyword>
<evidence type="ECO:0000256" key="5">
    <source>
        <dbReference type="ARBA" id="ARBA00022734"/>
    </source>
</evidence>
<dbReference type="Proteomes" id="UP001591681">
    <property type="component" value="Unassembled WGS sequence"/>
</dbReference>
<organism evidence="9 10">
    <name type="scientific">Coilia grayii</name>
    <name type="common">Gray's grenadier anchovy</name>
    <dbReference type="NCBI Taxonomy" id="363190"/>
    <lineage>
        <taxon>Eukaryota</taxon>
        <taxon>Metazoa</taxon>
        <taxon>Chordata</taxon>
        <taxon>Craniata</taxon>
        <taxon>Vertebrata</taxon>
        <taxon>Euteleostomi</taxon>
        <taxon>Actinopterygii</taxon>
        <taxon>Neopterygii</taxon>
        <taxon>Teleostei</taxon>
        <taxon>Clupei</taxon>
        <taxon>Clupeiformes</taxon>
        <taxon>Clupeoidei</taxon>
        <taxon>Engraulidae</taxon>
        <taxon>Coilinae</taxon>
        <taxon>Coilia</taxon>
    </lineage>
</organism>
<dbReference type="PANTHER" id="PTHR14592">
    <property type="entry name" value="UNCHARACTERIZED FAM3"/>
    <property type="match status" value="1"/>
</dbReference>
<dbReference type="InterPro" id="IPR039220">
    <property type="entry name" value="FAM3"/>
</dbReference>
<dbReference type="PROSITE" id="PS52031">
    <property type="entry name" value="GG_LECTIN"/>
    <property type="match status" value="1"/>
</dbReference>
<evidence type="ECO:0000256" key="2">
    <source>
        <dbReference type="ARBA" id="ARBA00010905"/>
    </source>
</evidence>
<evidence type="ECO:0000313" key="9">
    <source>
        <dbReference type="EMBL" id="KAL2090620.1"/>
    </source>
</evidence>
<gene>
    <name evidence="9" type="ORF">ACEWY4_012883</name>
</gene>
<reference evidence="9 10" key="1">
    <citation type="submission" date="2024-09" db="EMBL/GenBank/DDBJ databases">
        <title>A chromosome-level genome assembly of Gray's grenadier anchovy, Coilia grayii.</title>
        <authorList>
            <person name="Fu Z."/>
        </authorList>
    </citation>
    <scope>NUCLEOTIDE SEQUENCE [LARGE SCALE GENOMIC DNA]</scope>
    <source>
        <strain evidence="9">G4</strain>
        <tissue evidence="9">Muscle</tissue>
    </source>
</reference>
<feature type="domain" description="ILEI/PANDER" evidence="8">
    <location>
        <begin position="90"/>
        <end position="174"/>
    </location>
</feature>
<evidence type="ECO:0000256" key="4">
    <source>
        <dbReference type="ARBA" id="ARBA00022729"/>
    </source>
</evidence>
<evidence type="ECO:0000256" key="6">
    <source>
        <dbReference type="ARBA" id="ARBA00023157"/>
    </source>
</evidence>
<comment type="similarity">
    <text evidence="2">Belongs to the FAM3 family.</text>
</comment>
<proteinExistence type="inferred from homology"/>
<comment type="subcellular location">
    <subcellularLocation>
        <location evidence="1">Secreted</location>
    </subcellularLocation>
</comment>
<evidence type="ECO:0000259" key="8">
    <source>
        <dbReference type="Pfam" id="PF15711"/>
    </source>
</evidence>
<sequence>MIREVRFYVFGICGILSFLTFNKTCVQRQSPRFKHQQDNAKLSGTCPSPRDCPPNHFAFYIRSGLANVIGPKICFDGEVVMSGTKMNVGQGLNIVLLNGDSGNIISSGFYTGADDMLVFLRGIQHGQIMLVASFDDPAPILTDKAREILKALGSSAIQTVGVRDGWLFAGQKGSDGNPFEKHISNDEKTNKFEKWPGAIELSGCFLKRT</sequence>
<name>A0ABD1JUW4_9TELE</name>
<protein>
    <recommendedName>
        <fullName evidence="8">ILEI/PANDER domain-containing protein</fullName>
    </recommendedName>
</protein>
<dbReference type="GO" id="GO:0030246">
    <property type="term" value="F:carbohydrate binding"/>
    <property type="evidence" value="ECO:0007669"/>
    <property type="project" value="UniProtKB-UniRule"/>
</dbReference>
<keyword evidence="5 7" id="KW-0430">Lectin</keyword>
<dbReference type="Pfam" id="PF15711">
    <property type="entry name" value="ILEI"/>
    <property type="match status" value="1"/>
</dbReference>
<comment type="caution">
    <text evidence="9">The sequence shown here is derived from an EMBL/GenBank/DDBJ whole genome shotgun (WGS) entry which is preliminary data.</text>
</comment>
<dbReference type="EMBL" id="JBHFQA010000011">
    <property type="protein sequence ID" value="KAL2090620.1"/>
    <property type="molecule type" value="Genomic_DNA"/>
</dbReference>